<dbReference type="AlphaFoldDB" id="S5TF35"/>
<evidence type="ECO:0000256" key="6">
    <source>
        <dbReference type="ARBA" id="ARBA00022679"/>
    </source>
</evidence>
<dbReference type="InterPro" id="IPR004655">
    <property type="entry name" value="FabH"/>
</dbReference>
<dbReference type="EC" id="2.3.1.180" evidence="3 13"/>
<evidence type="ECO:0000256" key="7">
    <source>
        <dbReference type="ARBA" id="ARBA00022832"/>
    </source>
</evidence>
<keyword evidence="17" id="KW-1185">Reference proteome</keyword>
<feature type="domain" description="Beta-ketoacyl-[acyl-carrier-protein] synthase III N-terminal" evidence="15">
    <location>
        <begin position="107"/>
        <end position="184"/>
    </location>
</feature>
<dbReference type="HAMAP" id="MF_01815">
    <property type="entry name" value="FabH"/>
    <property type="match status" value="1"/>
</dbReference>
<comment type="similarity">
    <text evidence="2 13">Belongs to the thiolase-like superfamily. FabH family.</text>
</comment>
<dbReference type="RefSeq" id="WP_015006179.1">
    <property type="nucleotide sequence ID" value="NC_021917.1"/>
</dbReference>
<evidence type="ECO:0000256" key="12">
    <source>
        <dbReference type="ARBA" id="ARBA00051096"/>
    </source>
</evidence>
<evidence type="ECO:0000259" key="14">
    <source>
        <dbReference type="Pfam" id="PF08541"/>
    </source>
</evidence>
<organism evidence="16 17">
    <name type="scientific">Cycloclasticus zancles 78-ME</name>
    <dbReference type="NCBI Taxonomy" id="1198232"/>
    <lineage>
        <taxon>Bacteria</taxon>
        <taxon>Pseudomonadati</taxon>
        <taxon>Pseudomonadota</taxon>
        <taxon>Gammaproteobacteria</taxon>
        <taxon>Thiotrichales</taxon>
        <taxon>Piscirickettsiaceae</taxon>
        <taxon>Cycloclasticus</taxon>
    </lineage>
</organism>
<dbReference type="GO" id="GO:0004315">
    <property type="term" value="F:3-oxoacyl-[acyl-carrier-protein] synthase activity"/>
    <property type="evidence" value="ECO:0007669"/>
    <property type="project" value="InterPro"/>
</dbReference>
<evidence type="ECO:0000256" key="4">
    <source>
        <dbReference type="ARBA" id="ARBA00022490"/>
    </source>
</evidence>
<comment type="subcellular location">
    <subcellularLocation>
        <location evidence="13">Cytoplasm</location>
    </subcellularLocation>
</comment>
<dbReference type="InterPro" id="IPR016039">
    <property type="entry name" value="Thiolase-like"/>
</dbReference>
<dbReference type="GO" id="GO:0044550">
    <property type="term" value="P:secondary metabolite biosynthetic process"/>
    <property type="evidence" value="ECO:0007669"/>
    <property type="project" value="TreeGrafter"/>
</dbReference>
<comment type="subunit">
    <text evidence="13">Homodimer.</text>
</comment>
<keyword evidence="5 13" id="KW-0444">Lipid biosynthesis</keyword>
<keyword evidence="4 13" id="KW-0963">Cytoplasm</keyword>
<dbReference type="eggNOG" id="COG0332">
    <property type="taxonomic scope" value="Bacteria"/>
</dbReference>
<sequence length="320" mass="34348">MFNAKITGTGSYLPEKVVTNKDFESILETTDEWIYSRTGIKQRHVIDEKESVSSMAEIASNNALEAAGLDASEIDLIIVATSSSDRVFPSTACILQNRLGANGGAAFDVQAACSGFIYALGIATQFIKAGGAKKALVVGSEANSRILDYSDRSSCVIFGDGAGAVVVEASEEPGILSTHMNADGQYQDLLYVNNPIKDQKQEGDQAFMTMHGNDVYKVAVKTLSRVVDETLEANNMDKSDVDWLIPHQANIRIISSVAKKLNMPMEKVVLTIENQANTSAASVPLALDQAVRDGRIKKGEIVLMEAFGGGFVWGSALVKM</sequence>
<dbReference type="PANTHER" id="PTHR34069:SF2">
    <property type="entry name" value="BETA-KETOACYL-[ACYL-CARRIER-PROTEIN] SYNTHASE III"/>
    <property type="match status" value="1"/>
</dbReference>
<evidence type="ECO:0000256" key="13">
    <source>
        <dbReference type="HAMAP-Rule" id="MF_01815"/>
    </source>
</evidence>
<keyword evidence="8 13" id="KW-0443">Lipid metabolism</keyword>
<dbReference type="NCBIfam" id="NF006829">
    <property type="entry name" value="PRK09352.1"/>
    <property type="match status" value="1"/>
</dbReference>
<dbReference type="PATRIC" id="fig|1198232.3.peg.1097"/>
<protein>
    <recommendedName>
        <fullName evidence="3 13">Beta-ketoacyl-[acyl-carrier-protein] synthase III</fullName>
        <shortName evidence="13">Beta-ketoacyl-ACP synthase III</shortName>
        <shortName evidence="13">KAS III</shortName>
        <ecNumber evidence="3 13">2.3.1.180</ecNumber>
    </recommendedName>
    <alternativeName>
        <fullName evidence="13">3-oxoacyl-[acyl-carrier-protein] synthase 3</fullName>
    </alternativeName>
    <alternativeName>
        <fullName evidence="13">3-oxoacyl-[acyl-carrier-protein] synthase III</fullName>
    </alternativeName>
</protein>
<feature type="domain" description="Beta-ketoacyl-[acyl-carrier-protein] synthase III C-terminal" evidence="14">
    <location>
        <begin position="231"/>
        <end position="319"/>
    </location>
</feature>
<dbReference type="Proteomes" id="UP000015380">
    <property type="component" value="Chromosome"/>
</dbReference>
<dbReference type="UniPathway" id="UPA00094"/>
<dbReference type="HOGENOM" id="CLU_039592_3_1_6"/>
<feature type="active site" evidence="13">
    <location>
        <position position="113"/>
    </location>
</feature>
<comment type="pathway">
    <text evidence="1 13">Lipid metabolism; fatty acid biosynthesis.</text>
</comment>
<gene>
    <name evidence="13 16" type="primary">fabH</name>
    <name evidence="16" type="ORF">CYCME_1096</name>
</gene>
<evidence type="ECO:0000313" key="17">
    <source>
        <dbReference type="Proteomes" id="UP000015380"/>
    </source>
</evidence>
<proteinExistence type="inferred from homology"/>
<dbReference type="PANTHER" id="PTHR34069">
    <property type="entry name" value="3-OXOACYL-[ACYL-CARRIER-PROTEIN] SYNTHASE 3"/>
    <property type="match status" value="1"/>
</dbReference>
<dbReference type="KEGG" id="cza:CYCME_1096"/>
<dbReference type="InterPro" id="IPR013751">
    <property type="entry name" value="ACP_syn_III_N"/>
</dbReference>
<keyword evidence="7 13" id="KW-0276">Fatty acid metabolism</keyword>
<evidence type="ECO:0000256" key="10">
    <source>
        <dbReference type="ARBA" id="ARBA00023268"/>
    </source>
</evidence>
<dbReference type="FunFam" id="3.40.47.10:FF:000004">
    <property type="entry name" value="3-oxoacyl-[acyl-carrier-protein] synthase 3"/>
    <property type="match status" value="1"/>
</dbReference>
<evidence type="ECO:0000256" key="2">
    <source>
        <dbReference type="ARBA" id="ARBA00008642"/>
    </source>
</evidence>
<keyword evidence="9 13" id="KW-0275">Fatty acid biosynthesis</keyword>
<comment type="domain">
    <text evidence="13">The last Arg residue of the ACP-binding site is essential for the weak association between ACP/AcpP and FabH.</text>
</comment>
<evidence type="ECO:0000256" key="1">
    <source>
        <dbReference type="ARBA" id="ARBA00005194"/>
    </source>
</evidence>
<feature type="active site" evidence="13">
    <location>
        <position position="277"/>
    </location>
</feature>
<dbReference type="CDD" id="cd00830">
    <property type="entry name" value="KAS_III"/>
    <property type="match status" value="1"/>
</dbReference>
<evidence type="ECO:0000256" key="8">
    <source>
        <dbReference type="ARBA" id="ARBA00023098"/>
    </source>
</evidence>
<reference evidence="17" key="2">
    <citation type="journal article" date="2016" name="Environ. Microbiol. Rep.">
        <title>Analysis of defence systems and a conjugative IncP-1 plasmid in the marine polyaromatic hydrocarbons-degrading bacterium Cycloclasticus sp. 78-ME.</title>
        <authorList>
            <person name="Yakimov M.M."/>
            <person name="Crisafi F."/>
            <person name="Messina E."/>
            <person name="Smedile F."/>
            <person name="Lopatina A."/>
            <person name="Denaro R."/>
            <person name="Pieper D.H."/>
            <person name="Golyshin P.N."/>
            <person name="Giuliano L."/>
        </authorList>
    </citation>
    <scope>NUCLEOTIDE SEQUENCE [LARGE SCALE GENOMIC DNA]</scope>
    <source>
        <strain evidence="17">78-ME</strain>
    </source>
</reference>
<dbReference type="GO" id="GO:0005737">
    <property type="term" value="C:cytoplasm"/>
    <property type="evidence" value="ECO:0007669"/>
    <property type="project" value="UniProtKB-SubCell"/>
</dbReference>
<accession>S5TF35</accession>
<dbReference type="InterPro" id="IPR013747">
    <property type="entry name" value="ACP_syn_III_C"/>
</dbReference>
<feature type="active site" evidence="13">
    <location>
        <position position="247"/>
    </location>
</feature>
<dbReference type="GO" id="GO:0033818">
    <property type="term" value="F:beta-ketoacyl-acyl-carrier-protein synthase III activity"/>
    <property type="evidence" value="ECO:0007669"/>
    <property type="project" value="UniProtKB-UniRule"/>
</dbReference>
<keyword evidence="11 13" id="KW-0012">Acyltransferase</keyword>
<evidence type="ECO:0000256" key="9">
    <source>
        <dbReference type="ARBA" id="ARBA00023160"/>
    </source>
</evidence>
<comment type="function">
    <text evidence="13">Catalyzes the condensation reaction of fatty acid synthesis by the addition to an acyl acceptor of two carbons from malonyl-ACP. Catalyzes the first condensation reaction which initiates fatty acid synthesis and may therefore play a role in governing the total rate of fatty acid production. Possesses both acetoacetyl-ACP synthase and acetyl transacylase activities. Its substrate specificity determines the biosynthesis of branched-chain and/or straight-chain of fatty acids.</text>
</comment>
<evidence type="ECO:0000313" key="16">
    <source>
        <dbReference type="EMBL" id="AGS39427.1"/>
    </source>
</evidence>
<evidence type="ECO:0000256" key="11">
    <source>
        <dbReference type="ARBA" id="ARBA00023315"/>
    </source>
</evidence>
<name>S5TF35_9GAMM</name>
<dbReference type="NCBIfam" id="TIGR00747">
    <property type="entry name" value="fabH"/>
    <property type="match status" value="1"/>
</dbReference>
<dbReference type="GO" id="GO:0006633">
    <property type="term" value="P:fatty acid biosynthetic process"/>
    <property type="evidence" value="ECO:0007669"/>
    <property type="project" value="UniProtKB-UniRule"/>
</dbReference>
<comment type="catalytic activity">
    <reaction evidence="12">
        <text>malonyl-[ACP] + acetyl-CoA + H(+) = 3-oxobutanoyl-[ACP] + CO2 + CoA</text>
        <dbReference type="Rhea" id="RHEA:12080"/>
        <dbReference type="Rhea" id="RHEA-COMP:9623"/>
        <dbReference type="Rhea" id="RHEA-COMP:9625"/>
        <dbReference type="ChEBI" id="CHEBI:15378"/>
        <dbReference type="ChEBI" id="CHEBI:16526"/>
        <dbReference type="ChEBI" id="CHEBI:57287"/>
        <dbReference type="ChEBI" id="CHEBI:57288"/>
        <dbReference type="ChEBI" id="CHEBI:78449"/>
        <dbReference type="ChEBI" id="CHEBI:78450"/>
        <dbReference type="EC" id="2.3.1.180"/>
    </reaction>
    <physiologicalReaction direction="left-to-right" evidence="12">
        <dbReference type="Rhea" id="RHEA:12081"/>
    </physiologicalReaction>
</comment>
<dbReference type="EMBL" id="CP005996">
    <property type="protein sequence ID" value="AGS39427.1"/>
    <property type="molecule type" value="Genomic_DNA"/>
</dbReference>
<evidence type="ECO:0000256" key="5">
    <source>
        <dbReference type="ARBA" id="ARBA00022516"/>
    </source>
</evidence>
<reference evidence="16 17" key="1">
    <citation type="submission" date="2013-05" db="EMBL/GenBank/DDBJ databases">
        <title>Between feast and famine: a lifestyle of most important marine PAH-degrading bacterium Cycloclasticus sp. 7ME.</title>
        <authorList>
            <person name="Yakimov M.M."/>
            <person name="Messina E."/>
            <person name="Genovese M."/>
            <person name="Denaro R."/>
            <person name="Crisafi F."/>
            <person name="Russo D."/>
            <person name="Cappello S."/>
            <person name="Santisi S."/>
            <person name="Smedile F."/>
            <person name="Golyshina O.V."/>
            <person name="Tran H."/>
            <person name="Pieper D.H."/>
            <person name="Golyshin P.N."/>
            <person name="Giuliano L."/>
        </authorList>
    </citation>
    <scope>NUCLEOTIDE SEQUENCE [LARGE SCALE GENOMIC DNA]</scope>
    <source>
        <strain evidence="16 17">78-ME</strain>
    </source>
</reference>
<keyword evidence="10 13" id="KW-0511">Multifunctional enzyme</keyword>
<evidence type="ECO:0000256" key="3">
    <source>
        <dbReference type="ARBA" id="ARBA00012333"/>
    </source>
</evidence>
<dbReference type="Pfam" id="PF08541">
    <property type="entry name" value="ACP_syn_III_C"/>
    <property type="match status" value="1"/>
</dbReference>
<dbReference type="Gene3D" id="3.40.47.10">
    <property type="match status" value="1"/>
</dbReference>
<dbReference type="SUPFAM" id="SSF53901">
    <property type="entry name" value="Thiolase-like"/>
    <property type="match status" value="1"/>
</dbReference>
<dbReference type="Pfam" id="PF08545">
    <property type="entry name" value="ACP_syn_III"/>
    <property type="match status" value="1"/>
</dbReference>
<evidence type="ECO:0000259" key="15">
    <source>
        <dbReference type="Pfam" id="PF08545"/>
    </source>
</evidence>
<keyword evidence="6 13" id="KW-0808">Transferase</keyword>
<feature type="region of interest" description="ACP-binding" evidence="13">
    <location>
        <begin position="248"/>
        <end position="252"/>
    </location>
</feature>